<dbReference type="SUPFAM" id="SSF55811">
    <property type="entry name" value="Nudix"/>
    <property type="match status" value="1"/>
</dbReference>
<sequence length="143" mass="15985">MLNRLIAHVIVPTNKGIVVLRRTQIERGKANVFPGWWDLPGGLTSDGEFPQAAAVRECAEEIGLRVTIQRIVLETSNADAAKATLFTRLIYLADEVDLGNGQNIRLDLAEHDRLQYLTSLDQLTENHRLIPYVVTAVSRVLKK</sequence>
<dbReference type="PANTHER" id="PTHR43046:SF14">
    <property type="entry name" value="MUTT_NUDIX FAMILY PROTEIN"/>
    <property type="match status" value="1"/>
</dbReference>
<feature type="domain" description="Nudix hydrolase" evidence="3">
    <location>
        <begin position="2"/>
        <end position="142"/>
    </location>
</feature>
<dbReference type="Proteomes" id="UP001597189">
    <property type="component" value="Unassembled WGS sequence"/>
</dbReference>
<evidence type="ECO:0000313" key="5">
    <source>
        <dbReference type="Proteomes" id="UP001597189"/>
    </source>
</evidence>
<dbReference type="InterPro" id="IPR015797">
    <property type="entry name" value="NUDIX_hydrolase-like_dom_sf"/>
</dbReference>
<evidence type="ECO:0000256" key="1">
    <source>
        <dbReference type="ARBA" id="ARBA00001946"/>
    </source>
</evidence>
<dbReference type="CDD" id="cd02883">
    <property type="entry name" value="NUDIX_Hydrolase"/>
    <property type="match status" value="1"/>
</dbReference>
<accession>A0ABW4D6A0</accession>
<keyword evidence="5" id="KW-1185">Reference proteome</keyword>
<dbReference type="PANTHER" id="PTHR43046">
    <property type="entry name" value="GDP-MANNOSE MANNOSYL HYDROLASE"/>
    <property type="match status" value="1"/>
</dbReference>
<comment type="cofactor">
    <cofactor evidence="1">
        <name>Mg(2+)</name>
        <dbReference type="ChEBI" id="CHEBI:18420"/>
    </cofactor>
</comment>
<comment type="caution">
    <text evidence="4">The sequence shown here is derived from an EMBL/GenBank/DDBJ whole genome shotgun (WGS) entry which is preliminary data.</text>
</comment>
<dbReference type="EC" id="3.6.-.-" evidence="4"/>
<name>A0ABW4D6A0_9LACO</name>
<reference evidence="5" key="1">
    <citation type="journal article" date="2019" name="Int. J. Syst. Evol. Microbiol.">
        <title>The Global Catalogue of Microorganisms (GCM) 10K type strain sequencing project: providing services to taxonomists for standard genome sequencing and annotation.</title>
        <authorList>
            <consortium name="The Broad Institute Genomics Platform"/>
            <consortium name="The Broad Institute Genome Sequencing Center for Infectious Disease"/>
            <person name="Wu L."/>
            <person name="Ma J."/>
        </authorList>
    </citation>
    <scope>NUCLEOTIDE SEQUENCE [LARGE SCALE GENOMIC DNA]</scope>
    <source>
        <strain evidence="5">CCM 8979</strain>
    </source>
</reference>
<dbReference type="PROSITE" id="PS51462">
    <property type="entry name" value="NUDIX"/>
    <property type="match status" value="1"/>
</dbReference>
<evidence type="ECO:0000259" key="3">
    <source>
        <dbReference type="PROSITE" id="PS51462"/>
    </source>
</evidence>
<dbReference type="PRINTS" id="PR00502">
    <property type="entry name" value="NUDIXFAMILY"/>
</dbReference>
<organism evidence="4 5">
    <name type="scientific">Levilactobacillus lanxiensis</name>
    <dbReference type="NCBI Taxonomy" id="2799568"/>
    <lineage>
        <taxon>Bacteria</taxon>
        <taxon>Bacillati</taxon>
        <taxon>Bacillota</taxon>
        <taxon>Bacilli</taxon>
        <taxon>Lactobacillales</taxon>
        <taxon>Lactobacillaceae</taxon>
        <taxon>Levilactobacillus</taxon>
    </lineage>
</organism>
<evidence type="ECO:0000256" key="2">
    <source>
        <dbReference type="ARBA" id="ARBA00022801"/>
    </source>
</evidence>
<protein>
    <submittedName>
        <fullName evidence="4">NUDIX hydrolase</fullName>
        <ecNumber evidence="4">3.6.-.-</ecNumber>
    </submittedName>
</protein>
<dbReference type="Pfam" id="PF00293">
    <property type="entry name" value="NUDIX"/>
    <property type="match status" value="1"/>
</dbReference>
<proteinExistence type="predicted"/>
<dbReference type="Gene3D" id="3.90.79.10">
    <property type="entry name" value="Nucleoside Triphosphate Pyrophosphohydrolase"/>
    <property type="match status" value="1"/>
</dbReference>
<evidence type="ECO:0000313" key="4">
    <source>
        <dbReference type="EMBL" id="MFD1455678.1"/>
    </source>
</evidence>
<dbReference type="InterPro" id="IPR000086">
    <property type="entry name" value="NUDIX_hydrolase_dom"/>
</dbReference>
<dbReference type="RefSeq" id="WP_203645765.1">
    <property type="nucleotide sequence ID" value="NZ_BOLN01000006.1"/>
</dbReference>
<dbReference type="EMBL" id="JBHTOD010000006">
    <property type="protein sequence ID" value="MFD1455678.1"/>
    <property type="molecule type" value="Genomic_DNA"/>
</dbReference>
<dbReference type="GO" id="GO:0016787">
    <property type="term" value="F:hydrolase activity"/>
    <property type="evidence" value="ECO:0007669"/>
    <property type="project" value="UniProtKB-KW"/>
</dbReference>
<gene>
    <name evidence="4" type="ORF">ACFQ44_08330</name>
</gene>
<keyword evidence="2 4" id="KW-0378">Hydrolase</keyword>
<dbReference type="InterPro" id="IPR020476">
    <property type="entry name" value="Nudix_hydrolase"/>
</dbReference>